<keyword evidence="2 5" id="KW-0812">Transmembrane</keyword>
<dbReference type="InterPro" id="IPR020846">
    <property type="entry name" value="MFS_dom"/>
</dbReference>
<dbReference type="OrthoDB" id="9784658at2"/>
<name>A0A4R4D9Q7_9PROT</name>
<dbReference type="GO" id="GO:0046943">
    <property type="term" value="F:carboxylic acid transmembrane transporter activity"/>
    <property type="evidence" value="ECO:0007669"/>
    <property type="project" value="TreeGrafter"/>
</dbReference>
<evidence type="ECO:0000256" key="5">
    <source>
        <dbReference type="SAM" id="Phobius"/>
    </source>
</evidence>
<gene>
    <name evidence="7" type="ORF">EXY23_18395</name>
</gene>
<dbReference type="SUPFAM" id="SSF103473">
    <property type="entry name" value="MFS general substrate transporter"/>
    <property type="match status" value="1"/>
</dbReference>
<dbReference type="Pfam" id="PF07690">
    <property type="entry name" value="MFS_1"/>
    <property type="match status" value="1"/>
</dbReference>
<dbReference type="PROSITE" id="PS00217">
    <property type="entry name" value="SUGAR_TRANSPORT_2"/>
    <property type="match status" value="1"/>
</dbReference>
<feature type="transmembrane region" description="Helical" evidence="5">
    <location>
        <begin position="410"/>
        <end position="430"/>
    </location>
</feature>
<feature type="transmembrane region" description="Helical" evidence="5">
    <location>
        <begin position="180"/>
        <end position="199"/>
    </location>
</feature>
<dbReference type="PROSITE" id="PS50850">
    <property type="entry name" value="MFS"/>
    <property type="match status" value="1"/>
</dbReference>
<proteinExistence type="predicted"/>
<evidence type="ECO:0000256" key="3">
    <source>
        <dbReference type="ARBA" id="ARBA00022989"/>
    </source>
</evidence>
<feature type="transmembrane region" description="Helical" evidence="5">
    <location>
        <begin position="384"/>
        <end position="404"/>
    </location>
</feature>
<dbReference type="InterPro" id="IPR036259">
    <property type="entry name" value="MFS_trans_sf"/>
</dbReference>
<feature type="transmembrane region" description="Helical" evidence="5">
    <location>
        <begin position="59"/>
        <end position="79"/>
    </location>
</feature>
<feature type="transmembrane region" description="Helical" evidence="5">
    <location>
        <begin position="21"/>
        <end position="47"/>
    </location>
</feature>
<sequence>MTTDRSIDIQDVINAHPVSRYQAMVIALCFLVVAIDGFDTAAVGFIAPALRAQWGVTPAQLAPLFGAGLFGLMVGAFVFGPLADRWGRKPVLVATTAFFGAATVASAFAPDIGWLVALRFVTGIGLGGAMPAAITLTAEFCPERRRSSLVTLMFCGFTIGSAAAGLAASAIVAAYGWQGLLVLGGVLPLLLVPVLWALLPESPRYLALRDAPAARIAAVLRRVAPGAVPAGARFTGLRKAQGSPMLQLFQDGLAAGTLLIWTTFFMSLLVFYLLSSWLPLLITTAGFSLQHASLMAATLATGGTVGAVVIGRLMDRFDPHRVLAAAYLLAGGFVMLLGSATAQPWLLVFAIFGAGFGVAGAQVGVNALAAAYYPTASRATGVSWANAVGRTGSVLGSMVGGVLLSLGWDLATVFSVAAVPAFAAAAAMLAKGLRAPRMPVAAPAATVKLA</sequence>
<evidence type="ECO:0000313" key="8">
    <source>
        <dbReference type="Proteomes" id="UP000295023"/>
    </source>
</evidence>
<protein>
    <submittedName>
        <fullName evidence="7">MFS transporter</fullName>
    </submittedName>
</protein>
<dbReference type="Proteomes" id="UP000295023">
    <property type="component" value="Unassembled WGS sequence"/>
</dbReference>
<dbReference type="RefSeq" id="WP_132292757.1">
    <property type="nucleotide sequence ID" value="NZ_SKBM01000019.1"/>
</dbReference>
<dbReference type="AlphaFoldDB" id="A0A4R4D9Q7"/>
<comment type="caution">
    <text evidence="7">The sequence shown here is derived from an EMBL/GenBank/DDBJ whole genome shotgun (WGS) entry which is preliminary data.</text>
</comment>
<evidence type="ECO:0000313" key="7">
    <source>
        <dbReference type="EMBL" id="TCZ57303.1"/>
    </source>
</evidence>
<keyword evidence="3 5" id="KW-1133">Transmembrane helix</keyword>
<feature type="transmembrane region" description="Helical" evidence="5">
    <location>
        <begin position="322"/>
        <end position="340"/>
    </location>
</feature>
<accession>A0A4R4D9Q7</accession>
<feature type="transmembrane region" description="Helical" evidence="5">
    <location>
        <begin position="91"/>
        <end position="110"/>
    </location>
</feature>
<reference evidence="7 8" key="1">
    <citation type="submission" date="2019-03" db="EMBL/GenBank/DDBJ databases">
        <title>Paracraurococcus aquatilis NE82 genome sequence.</title>
        <authorList>
            <person name="Zhao Y."/>
            <person name="Du Z."/>
        </authorList>
    </citation>
    <scope>NUCLEOTIDE SEQUENCE [LARGE SCALE GENOMIC DNA]</scope>
    <source>
        <strain evidence="7 8">NE82</strain>
    </source>
</reference>
<feature type="domain" description="Major facilitator superfamily (MFS) profile" evidence="6">
    <location>
        <begin position="25"/>
        <end position="435"/>
    </location>
</feature>
<comment type="subcellular location">
    <subcellularLocation>
        <location evidence="1">Membrane</location>
        <topology evidence="1">Multi-pass membrane protein</topology>
    </subcellularLocation>
</comment>
<feature type="transmembrane region" description="Helical" evidence="5">
    <location>
        <begin position="346"/>
        <end position="372"/>
    </location>
</feature>
<dbReference type="PANTHER" id="PTHR23508:SF10">
    <property type="entry name" value="CARBOXYLIC ACID TRANSPORTER PROTEIN HOMOLOG"/>
    <property type="match status" value="1"/>
</dbReference>
<keyword evidence="4 5" id="KW-0472">Membrane</keyword>
<dbReference type="EMBL" id="SKBM01000019">
    <property type="protein sequence ID" value="TCZ57303.1"/>
    <property type="molecule type" value="Genomic_DNA"/>
</dbReference>
<keyword evidence="8" id="KW-1185">Reference proteome</keyword>
<evidence type="ECO:0000256" key="4">
    <source>
        <dbReference type="ARBA" id="ARBA00023136"/>
    </source>
</evidence>
<feature type="transmembrane region" description="Helical" evidence="5">
    <location>
        <begin position="116"/>
        <end position="137"/>
    </location>
</feature>
<feature type="transmembrane region" description="Helical" evidence="5">
    <location>
        <begin position="149"/>
        <end position="174"/>
    </location>
</feature>
<dbReference type="InterPro" id="IPR005829">
    <property type="entry name" value="Sugar_transporter_CS"/>
</dbReference>
<dbReference type="CDD" id="cd17365">
    <property type="entry name" value="MFS_PcaK_like"/>
    <property type="match status" value="1"/>
</dbReference>
<dbReference type="InterPro" id="IPR011701">
    <property type="entry name" value="MFS"/>
</dbReference>
<evidence type="ECO:0000259" key="6">
    <source>
        <dbReference type="PROSITE" id="PS50850"/>
    </source>
</evidence>
<evidence type="ECO:0000256" key="1">
    <source>
        <dbReference type="ARBA" id="ARBA00004141"/>
    </source>
</evidence>
<feature type="transmembrane region" description="Helical" evidence="5">
    <location>
        <begin position="294"/>
        <end position="310"/>
    </location>
</feature>
<feature type="transmembrane region" description="Helical" evidence="5">
    <location>
        <begin position="253"/>
        <end position="274"/>
    </location>
</feature>
<dbReference type="Gene3D" id="1.20.1250.20">
    <property type="entry name" value="MFS general substrate transporter like domains"/>
    <property type="match status" value="2"/>
</dbReference>
<evidence type="ECO:0000256" key="2">
    <source>
        <dbReference type="ARBA" id="ARBA00022692"/>
    </source>
</evidence>
<dbReference type="PANTHER" id="PTHR23508">
    <property type="entry name" value="CARBOXYLIC ACID TRANSPORTER PROTEIN HOMOLOG"/>
    <property type="match status" value="1"/>
</dbReference>
<organism evidence="7 8">
    <name type="scientific">Roseicella aquatilis</name>
    <dbReference type="NCBI Taxonomy" id="2527868"/>
    <lineage>
        <taxon>Bacteria</taxon>
        <taxon>Pseudomonadati</taxon>
        <taxon>Pseudomonadota</taxon>
        <taxon>Alphaproteobacteria</taxon>
        <taxon>Acetobacterales</taxon>
        <taxon>Roseomonadaceae</taxon>
        <taxon>Roseicella</taxon>
    </lineage>
</organism>
<dbReference type="GO" id="GO:0005886">
    <property type="term" value="C:plasma membrane"/>
    <property type="evidence" value="ECO:0007669"/>
    <property type="project" value="TreeGrafter"/>
</dbReference>